<gene>
    <name evidence="8" type="ORF">GON03_13330</name>
</gene>
<dbReference type="RefSeq" id="WP_157343089.1">
    <property type="nucleotide sequence ID" value="NZ_WSEK01000004.1"/>
</dbReference>
<feature type="region of interest" description="Disordered" evidence="5">
    <location>
        <begin position="384"/>
        <end position="434"/>
    </location>
</feature>
<evidence type="ECO:0000256" key="5">
    <source>
        <dbReference type="SAM" id="MobiDB-lite"/>
    </source>
</evidence>
<evidence type="ECO:0000256" key="6">
    <source>
        <dbReference type="SAM" id="Phobius"/>
    </source>
</evidence>
<dbReference type="EMBL" id="WSEK01000004">
    <property type="protein sequence ID" value="MVQ50167.1"/>
    <property type="molecule type" value="Genomic_DNA"/>
</dbReference>
<proteinExistence type="predicted"/>
<evidence type="ECO:0000256" key="2">
    <source>
        <dbReference type="ARBA" id="ARBA00022692"/>
    </source>
</evidence>
<evidence type="ECO:0000313" key="9">
    <source>
        <dbReference type="Proteomes" id="UP000473525"/>
    </source>
</evidence>
<reference evidence="8 9" key="1">
    <citation type="submission" date="2019-12" db="EMBL/GenBank/DDBJ databases">
        <authorList>
            <person name="Huq M.A."/>
        </authorList>
    </citation>
    <scope>NUCLEOTIDE SEQUENCE [LARGE SCALE GENOMIC DNA]</scope>
    <source>
        <strain evidence="8 9">MAH-18</strain>
    </source>
</reference>
<organism evidence="8 9">
    <name type="scientific">Nocardioides agri</name>
    <dbReference type="NCBI Taxonomy" id="2682843"/>
    <lineage>
        <taxon>Bacteria</taxon>
        <taxon>Bacillati</taxon>
        <taxon>Actinomycetota</taxon>
        <taxon>Actinomycetes</taxon>
        <taxon>Propionibacteriales</taxon>
        <taxon>Nocardioidaceae</taxon>
        <taxon>Nocardioides</taxon>
    </lineage>
</organism>
<dbReference type="Proteomes" id="UP000473525">
    <property type="component" value="Unassembled WGS sequence"/>
</dbReference>
<feature type="domain" description="Integral membrane bound transporter" evidence="7">
    <location>
        <begin position="39"/>
        <end position="158"/>
    </location>
</feature>
<evidence type="ECO:0000259" key="7">
    <source>
        <dbReference type="Pfam" id="PF13515"/>
    </source>
</evidence>
<dbReference type="Pfam" id="PF13515">
    <property type="entry name" value="FUSC_2"/>
    <property type="match status" value="1"/>
</dbReference>
<keyword evidence="9" id="KW-1185">Reference proteome</keyword>
<feature type="transmembrane region" description="Helical" evidence="6">
    <location>
        <begin position="51"/>
        <end position="69"/>
    </location>
</feature>
<dbReference type="GO" id="GO:0016020">
    <property type="term" value="C:membrane"/>
    <property type="evidence" value="ECO:0007669"/>
    <property type="project" value="UniProtKB-SubCell"/>
</dbReference>
<accession>A0A6L6XU62</accession>
<comment type="caution">
    <text evidence="8">The sequence shown here is derived from an EMBL/GenBank/DDBJ whole genome shotgun (WGS) entry which is preliminary data.</text>
</comment>
<name>A0A6L6XU62_9ACTN</name>
<evidence type="ECO:0000256" key="3">
    <source>
        <dbReference type="ARBA" id="ARBA00022989"/>
    </source>
</evidence>
<evidence type="ECO:0000256" key="4">
    <source>
        <dbReference type="ARBA" id="ARBA00023136"/>
    </source>
</evidence>
<keyword evidence="2 6" id="KW-0812">Transmembrane</keyword>
<protein>
    <recommendedName>
        <fullName evidence="7">Integral membrane bound transporter domain-containing protein</fullName>
    </recommendedName>
</protein>
<evidence type="ECO:0000313" key="8">
    <source>
        <dbReference type="EMBL" id="MVQ50167.1"/>
    </source>
</evidence>
<feature type="transmembrane region" description="Helical" evidence="6">
    <location>
        <begin position="20"/>
        <end position="45"/>
    </location>
</feature>
<sequence>MLDRWRRRLGREARRLRREWRSAAAWSARITVAAVTSYVVAVLIFPGTEPLLAPLTAMLVVQVTPVSLLSSGLDRVVAVVAGVALAVVFATAVPLEWWSLGLLIFVSITLGQVLRLRDNLLEVPISAMLVLGVGALGAEAAAGQRIAETLVGAAVGVAANLAVPPRVPTSDAGREIESLADAVAGLLRRSADALERLVADGEPVGAAAEAWLGDARRITHHDVPRVGAALLRAEQGRRLNVRAVGRPDLGPGLRHGLESLEHTALAVRSMYRGLADATTGDPAWLAEEGASDVLLGLVQTFRELAAAVDAFGELVRLEAAPVSELKSADFAELRHAMDGLPEARSRLEELGAATSDPDLLELQATVLATVRRVQRELDLEQRVRRQLQLGRPHRPRPAPLRPRPSRRRPTSPGLDPTLAPDAETIRMPQITDEE</sequence>
<dbReference type="AlphaFoldDB" id="A0A6L6XU62"/>
<dbReference type="InterPro" id="IPR049453">
    <property type="entry name" value="Memb_transporter_dom"/>
</dbReference>
<comment type="subcellular location">
    <subcellularLocation>
        <location evidence="1">Membrane</location>
        <topology evidence="1">Multi-pass membrane protein</topology>
    </subcellularLocation>
</comment>
<keyword evidence="4 6" id="KW-0472">Membrane</keyword>
<evidence type="ECO:0000256" key="1">
    <source>
        <dbReference type="ARBA" id="ARBA00004141"/>
    </source>
</evidence>
<feature type="transmembrane region" description="Helical" evidence="6">
    <location>
        <begin position="76"/>
        <end position="92"/>
    </location>
</feature>
<keyword evidence="3 6" id="KW-1133">Transmembrane helix</keyword>